<reference evidence="2" key="1">
    <citation type="submission" date="2021-07" db="EMBL/GenBank/DDBJ databases">
        <title>Zhongshania sp. CAU 1632 isolated from seawater.</title>
        <authorList>
            <person name="Kim W."/>
        </authorList>
    </citation>
    <scope>NUCLEOTIDE SEQUENCE</scope>
    <source>
        <strain evidence="2">CAU 1632</strain>
    </source>
</reference>
<name>A0ABS6VV95_9GAMM</name>
<evidence type="ECO:0000313" key="3">
    <source>
        <dbReference type="Proteomes" id="UP001166291"/>
    </source>
</evidence>
<dbReference type="RefSeq" id="WP_219044151.1">
    <property type="nucleotide sequence ID" value="NZ_JAHWDQ010000003.1"/>
</dbReference>
<dbReference type="InterPro" id="IPR041657">
    <property type="entry name" value="HTH_17"/>
</dbReference>
<comment type="caution">
    <text evidence="2">The sequence shown here is derived from an EMBL/GenBank/DDBJ whole genome shotgun (WGS) entry which is preliminary data.</text>
</comment>
<evidence type="ECO:0000313" key="2">
    <source>
        <dbReference type="EMBL" id="MBW2941933.1"/>
    </source>
</evidence>
<dbReference type="EMBL" id="JAHWDQ010000003">
    <property type="protein sequence ID" value="MBW2941933.1"/>
    <property type="molecule type" value="Genomic_DNA"/>
</dbReference>
<sequence length="72" mass="8151">MTPKLLTTKEAANHLGVSAAYLERDRWAGARVPFVRLGKRAIRYRQEDLDNFVTSRIHHSTSSYQMPHAVGA</sequence>
<organism evidence="2 3">
    <name type="scientific">Zhongshania aquimaris</name>
    <dbReference type="NCBI Taxonomy" id="2857107"/>
    <lineage>
        <taxon>Bacteria</taxon>
        <taxon>Pseudomonadati</taxon>
        <taxon>Pseudomonadota</taxon>
        <taxon>Gammaproteobacteria</taxon>
        <taxon>Cellvibrionales</taxon>
        <taxon>Spongiibacteraceae</taxon>
        <taxon>Zhongshania</taxon>
    </lineage>
</organism>
<dbReference type="Pfam" id="PF12728">
    <property type="entry name" value="HTH_17"/>
    <property type="match status" value="1"/>
</dbReference>
<accession>A0ABS6VV95</accession>
<dbReference type="Proteomes" id="UP001166291">
    <property type="component" value="Unassembled WGS sequence"/>
</dbReference>
<keyword evidence="3" id="KW-1185">Reference proteome</keyword>
<evidence type="ECO:0000259" key="1">
    <source>
        <dbReference type="Pfam" id="PF12728"/>
    </source>
</evidence>
<proteinExistence type="predicted"/>
<gene>
    <name evidence="2" type="ORF">KXJ70_14140</name>
</gene>
<feature type="domain" description="Helix-turn-helix" evidence="1">
    <location>
        <begin position="5"/>
        <end position="56"/>
    </location>
</feature>
<protein>
    <submittedName>
        <fullName evidence="2">Helix-turn-helix domain-containing protein</fullName>
    </submittedName>
</protein>